<feature type="compositionally biased region" description="Basic and acidic residues" evidence="9">
    <location>
        <begin position="241"/>
        <end position="250"/>
    </location>
</feature>
<keyword evidence="3" id="KW-0677">Repeat</keyword>
<dbReference type="EMBL" id="JAHWGI010000315">
    <property type="protein sequence ID" value="KAK3913256.1"/>
    <property type="molecule type" value="Genomic_DNA"/>
</dbReference>
<keyword evidence="13" id="KW-1185">Reference proteome</keyword>
<dbReference type="Proteomes" id="UP001219518">
    <property type="component" value="Unassembled WGS sequence"/>
</dbReference>
<sequence>MGLLLSVLIVCVGVFEALDCYYHFRAGLLPPARAGAHGSASPASGWRQHLTNLNERWRRRPSALTCGGGGGGGGAPELSAAPLDAFSKNAAAPLQEGRRPPSPSRPSGQLNGSGPPPRWLNNHAEEDTLGNGRGEASPTEESARPPEIDGEAAASIDAGDDSARARPAIRTGDPSSKRRLSSSLDRPVTISSDGGALLDPEHDVPRRLSESFPEIENLPPPKQELLKVEVDLPRRLSEIAADDSPRRISESYHSGSEPSSPTRKGSNVDISWPTFTPVHVHPAHKPTLYRLEDVMSVDVEDDVFLPNPPNNPPGGTIIPVHHNLLEESQMAPKIAVAREDLNLQKLGQSEELAANSDEYKQLTNFLKFLDDHIQEDDCMNLWQSIQGSDCRQPQTDKRDPPSIENPSRQYLELQEFLKRNYSSGEAPGPGLAQDEGPQQQQPLDESEAVDIQKLVAPVLNSAPTDREYMDLLNFWFLLRAQEESPDEPLLEEYFQLKRQDEFKAALEPSAALGPPENKFQAYEELQRFLASLPPPTGGPAPPPVPDVTAIGVAAPTPASDRPAESGAAACAGLLRPPGEDDDPSSECADLPPKSPLRTELVTVSEEPHHLQRPARSHSFEAAPLGDLSENLIKAALEASALAGRGDEAGEEDAEVAAITGRAEHGAEEAATAGEQAAGASNGGVSADRPRPAAVEAKTEATADSARPGPGQSLAQQPAPAPAPSSSQSEKQSEPEAFWPPSTLRSRPHTLLCYLFLLAMADVEVQMQFTTTEKKTRRVKKTSSKRRESSDGPVTETEVVNDNYNNDQGGEYTKAMNKDWHGTHFCCWQCDESLTGQRYVLRDEHPYCIKCYESVFANTCEECSKTIGIDSKDLSYKDKHWHEACFLCSKCRVSLVDKQFGSKADHIYCGNCYDAQFASRCDGCGEIFRAVSTPSFTNACHKFTTPKFQIHQSKTYDIPRRLQAAFRQVFGIGSRSIKGSISLARYGVRHSAVTEHW</sequence>
<dbReference type="InterPro" id="IPR001781">
    <property type="entry name" value="Znf_LIM"/>
</dbReference>
<dbReference type="CDD" id="cd09421">
    <property type="entry name" value="LIM3_LIMPETin"/>
    <property type="match status" value="1"/>
</dbReference>
<keyword evidence="4" id="KW-0863">Zinc-finger</keyword>
<evidence type="ECO:0000256" key="6">
    <source>
        <dbReference type="ARBA" id="ARBA00023038"/>
    </source>
</evidence>
<dbReference type="Gene3D" id="2.10.110.10">
    <property type="entry name" value="Cysteine Rich Protein"/>
    <property type="match status" value="2"/>
</dbReference>
<feature type="compositionally biased region" description="Low complexity" evidence="9">
    <location>
        <begin position="668"/>
        <end position="679"/>
    </location>
</feature>
<feature type="region of interest" description="Disordered" evidence="9">
    <location>
        <begin position="554"/>
        <end position="621"/>
    </location>
</feature>
<feature type="region of interest" description="Disordered" evidence="9">
    <location>
        <begin position="57"/>
        <end position="80"/>
    </location>
</feature>
<dbReference type="GO" id="GO:0005634">
    <property type="term" value="C:nucleus"/>
    <property type="evidence" value="ECO:0007669"/>
    <property type="project" value="UniProtKB-SubCell"/>
</dbReference>
<dbReference type="Pfam" id="PF00412">
    <property type="entry name" value="LIM"/>
    <property type="match status" value="1"/>
</dbReference>
<keyword evidence="5 8" id="KW-0862">Zinc</keyword>
<evidence type="ECO:0000313" key="12">
    <source>
        <dbReference type="EMBL" id="KAK3913256.1"/>
    </source>
</evidence>
<dbReference type="PANTHER" id="PTHR24205:SF4">
    <property type="entry name" value="PROTEIN ESPINAS"/>
    <property type="match status" value="1"/>
</dbReference>
<feature type="region of interest" description="Disordered" evidence="9">
    <location>
        <begin position="771"/>
        <end position="804"/>
    </location>
</feature>
<evidence type="ECO:0000256" key="8">
    <source>
        <dbReference type="PROSITE-ProRule" id="PRU00125"/>
    </source>
</evidence>
<dbReference type="SMART" id="SM00132">
    <property type="entry name" value="LIM"/>
    <property type="match status" value="2"/>
</dbReference>
<feature type="region of interest" description="Disordered" evidence="9">
    <location>
        <begin position="241"/>
        <end position="268"/>
    </location>
</feature>
<feature type="region of interest" description="Disordered" evidence="9">
    <location>
        <begin position="422"/>
        <end position="446"/>
    </location>
</feature>
<evidence type="ECO:0000256" key="2">
    <source>
        <dbReference type="ARBA" id="ARBA00022723"/>
    </source>
</evidence>
<keyword evidence="7" id="KW-0539">Nucleus</keyword>
<dbReference type="PROSITE" id="PS00478">
    <property type="entry name" value="LIM_DOMAIN_1"/>
    <property type="match status" value="1"/>
</dbReference>
<dbReference type="FunFam" id="2.10.110.10:FF:000005">
    <property type="entry name" value="Testin isoform 1"/>
    <property type="match status" value="1"/>
</dbReference>
<dbReference type="AlphaFoldDB" id="A0AAE1H1I6"/>
<dbReference type="CDD" id="cd09417">
    <property type="entry name" value="LIM2_LIMPETin_like"/>
    <property type="match status" value="1"/>
</dbReference>
<feature type="compositionally biased region" description="Low complexity" evidence="9">
    <location>
        <begin position="711"/>
        <end position="729"/>
    </location>
</feature>
<evidence type="ECO:0000256" key="4">
    <source>
        <dbReference type="ARBA" id="ARBA00022771"/>
    </source>
</evidence>
<evidence type="ECO:0000256" key="7">
    <source>
        <dbReference type="ARBA" id="ARBA00023242"/>
    </source>
</evidence>
<protein>
    <submittedName>
        <fullName evidence="12">Four and a half LIM domains protein 2</fullName>
    </submittedName>
</protein>
<evidence type="ECO:0000256" key="5">
    <source>
        <dbReference type="ARBA" id="ARBA00022833"/>
    </source>
</evidence>
<dbReference type="Pfam" id="PF25076">
    <property type="entry name" value="LIM_FHL2-3_N"/>
    <property type="match status" value="1"/>
</dbReference>
<keyword evidence="6 8" id="KW-0440">LIM domain</keyword>
<comment type="subcellular location">
    <subcellularLocation>
        <location evidence="1">Nucleus</location>
    </subcellularLocation>
</comment>
<reference evidence="12" key="1">
    <citation type="submission" date="2021-07" db="EMBL/GenBank/DDBJ databases">
        <authorList>
            <person name="Catto M.A."/>
            <person name="Jacobson A."/>
            <person name="Kennedy G."/>
            <person name="Labadie P."/>
            <person name="Hunt B.G."/>
            <person name="Srinivasan R."/>
        </authorList>
    </citation>
    <scope>NUCLEOTIDE SEQUENCE</scope>
    <source>
        <strain evidence="12">PL_HMW_Pooled</strain>
        <tissue evidence="12">Head</tissue>
    </source>
</reference>
<organism evidence="12 13">
    <name type="scientific">Frankliniella fusca</name>
    <dbReference type="NCBI Taxonomy" id="407009"/>
    <lineage>
        <taxon>Eukaryota</taxon>
        <taxon>Metazoa</taxon>
        <taxon>Ecdysozoa</taxon>
        <taxon>Arthropoda</taxon>
        <taxon>Hexapoda</taxon>
        <taxon>Insecta</taxon>
        <taxon>Pterygota</taxon>
        <taxon>Neoptera</taxon>
        <taxon>Paraneoptera</taxon>
        <taxon>Thysanoptera</taxon>
        <taxon>Terebrantia</taxon>
        <taxon>Thripoidea</taxon>
        <taxon>Thripidae</taxon>
        <taxon>Frankliniella</taxon>
    </lineage>
</organism>
<dbReference type="FunFam" id="2.10.110.10:FF:000081">
    <property type="entry name" value="Uncharacterized protein, isoform A"/>
    <property type="match status" value="1"/>
</dbReference>
<gene>
    <name evidence="12" type="ORF">KUF71_022710</name>
</gene>
<evidence type="ECO:0000313" key="13">
    <source>
        <dbReference type="Proteomes" id="UP001219518"/>
    </source>
</evidence>
<accession>A0AAE1H1I6</accession>
<feature type="compositionally biased region" description="Gly residues" evidence="9">
    <location>
        <begin position="66"/>
        <end position="75"/>
    </location>
</feature>
<keyword evidence="2 8" id="KW-0479">Metal-binding</keyword>
<comment type="caution">
    <text evidence="12">The sequence shown here is derived from an EMBL/GenBank/DDBJ whole genome shotgun (WGS) entry which is preliminary data.</text>
</comment>
<feature type="region of interest" description="Disordered" evidence="9">
    <location>
        <begin position="387"/>
        <end position="407"/>
    </location>
</feature>
<evidence type="ECO:0000256" key="10">
    <source>
        <dbReference type="SAM" id="SignalP"/>
    </source>
</evidence>
<dbReference type="PROSITE" id="PS50023">
    <property type="entry name" value="LIM_DOMAIN_2"/>
    <property type="match status" value="1"/>
</dbReference>
<feature type="region of interest" description="Disordered" evidence="9">
    <location>
        <begin position="92"/>
        <end position="204"/>
    </location>
</feature>
<dbReference type="PANTHER" id="PTHR24205">
    <property type="entry name" value="FOUR AND A HALF LIM DOMAINS PROTEIN"/>
    <property type="match status" value="1"/>
</dbReference>
<evidence type="ECO:0000259" key="11">
    <source>
        <dbReference type="PROSITE" id="PS50023"/>
    </source>
</evidence>
<dbReference type="SUPFAM" id="SSF57716">
    <property type="entry name" value="Glucocorticoid receptor-like (DNA-binding domain)"/>
    <property type="match status" value="2"/>
</dbReference>
<feature type="chain" id="PRO_5042022585" evidence="10">
    <location>
        <begin position="18"/>
        <end position="996"/>
    </location>
</feature>
<evidence type="ECO:0000256" key="3">
    <source>
        <dbReference type="ARBA" id="ARBA00022737"/>
    </source>
</evidence>
<feature type="compositionally biased region" description="Low complexity" evidence="9">
    <location>
        <begin position="251"/>
        <end position="261"/>
    </location>
</feature>
<feature type="signal peptide" evidence="10">
    <location>
        <begin position="1"/>
        <end position="17"/>
    </location>
</feature>
<keyword evidence="10" id="KW-0732">Signal</keyword>
<proteinExistence type="predicted"/>
<feature type="domain" description="LIM zinc-binding" evidence="11">
    <location>
        <begin position="857"/>
        <end position="918"/>
    </location>
</feature>
<evidence type="ECO:0000256" key="1">
    <source>
        <dbReference type="ARBA" id="ARBA00004123"/>
    </source>
</evidence>
<dbReference type="GO" id="GO:0003712">
    <property type="term" value="F:transcription coregulator activity"/>
    <property type="evidence" value="ECO:0007669"/>
    <property type="project" value="TreeGrafter"/>
</dbReference>
<dbReference type="InterPro" id="IPR056807">
    <property type="entry name" value="LIM_FHL1/2/3/5_N"/>
</dbReference>
<name>A0AAE1H1I6_9NEOP</name>
<reference evidence="12" key="2">
    <citation type="journal article" date="2023" name="BMC Genomics">
        <title>Pest status, molecular evolution, and epigenetic factors derived from the genome assembly of Frankliniella fusca, a thysanopteran phytovirus vector.</title>
        <authorList>
            <person name="Catto M.A."/>
            <person name="Labadie P.E."/>
            <person name="Jacobson A.L."/>
            <person name="Kennedy G.G."/>
            <person name="Srinivasan R."/>
            <person name="Hunt B.G."/>
        </authorList>
    </citation>
    <scope>NUCLEOTIDE SEQUENCE</scope>
    <source>
        <strain evidence="12">PL_HMW_Pooled</strain>
    </source>
</reference>
<dbReference type="GO" id="GO:0030018">
    <property type="term" value="C:Z disc"/>
    <property type="evidence" value="ECO:0007669"/>
    <property type="project" value="TreeGrafter"/>
</dbReference>
<feature type="compositionally biased region" description="Basic residues" evidence="9">
    <location>
        <begin position="774"/>
        <end position="783"/>
    </location>
</feature>
<evidence type="ECO:0000256" key="9">
    <source>
        <dbReference type="SAM" id="MobiDB-lite"/>
    </source>
</evidence>
<feature type="region of interest" description="Disordered" evidence="9">
    <location>
        <begin position="642"/>
        <end position="742"/>
    </location>
</feature>
<dbReference type="GO" id="GO:0008270">
    <property type="term" value="F:zinc ion binding"/>
    <property type="evidence" value="ECO:0007669"/>
    <property type="project" value="UniProtKB-KW"/>
</dbReference>